<dbReference type="Pfam" id="PF03184">
    <property type="entry name" value="DDE_1"/>
    <property type="match status" value="1"/>
</dbReference>
<dbReference type="EMBL" id="LT598489">
    <property type="protein sequence ID" value="SCW00030.1"/>
    <property type="molecule type" value="Genomic_DNA"/>
</dbReference>
<sequence>MKRIFYQEDYRKYKHVKKELTRYSEETMLDVSRRNYVLLLSRNQHSNGMKLFLPLMLAESMGRSSDRAAYQIMYHFKHHTEFPVTTTQYGGQRIVSTAMTVGGVYFWDETVPAYLYINATTRPDGDYSHLTDSQQKKKFNGEKAKIAAKEYLSDTSLSKTVVSQKYGISLSTLIDAIKRLKREREVSEGQSGIIMDYKTAPDPQTRKRVASVALLNVLNSPVSPSKRCKLISHAAFKYNIPERTLRDRLKALNPSLSKSAEGTRRRKLTPAAEQFLTTFYAICDARNTQMTVKQADAICKLMAETTGEYSLFNFQPGPDGDMSLSRFLADREVQLGKSFGWRFRLRNGFSSSKPKRMDSNRLNASNVNNIAMWLSDEAYRILSCTPRELIYNADEIGFAHTIDNSSRHSRYVSVNVPKSSGGRGVIYKVKEKDENLKTLTTVTACVSAAGKIIPPMVTAASSIAKSRTDCVTSNSRFECNAQQKLHPEAGRNVRTIFTQNGWNNSRAFMEYIKWFDYQTREAATVSGGDSSQAHLRKRVLIVDNHFSHYGRAVLDYVTENNILLLLLPPNTTHILQPLDVGVFSSFKKQVRTLATEWCPQPEIGLDGKSRYGHFDILCNFVNALFHVTKNSFNPATIVQAFNNAGIYPPEKALFNPAVRKVMKHFDGHAKLKNIFLTNILPLTESSLRSSRSISGAQINGSSQNSRNSQVIPLVDSNAFFIGEEEIESLDYLGVNTAEILARSDEVEESRPDSTKQTTSKEEQQIRAIDEASLVDHDFITKFTFEDILQMITNSMNGDAVDKEVSLIPKLIKRLDSCSTIAFSSKSHFTITKEIFLEQQSNVIGIVMYLIYFGACFLGVREQAKIEDSFHIFEGNNRPEKHIHSCTSGAPTVDILRDISKKQFFKLFPKISNNIDRDLFKKLSTIQQGRADTSSISQEVINTLGSTVWDFLKDMLKNEHSVLATQPEELKTRVLNTVIDSPAALAKAATIRTIFGQDGKISLSKNDFPIISKIESVSVLPQELIDVNLTDDQFASKLASLREIAYQTMQDMVDRETGGNSDDEDTLVEDTSLEEEDRDQKLLQDWFLIYHVDNVAARIIKARENKALQRQNAEYRRQIEHLSQIISGMTSHIRDQEMHLRPLRNPFDSPIPSRTLM</sequence>
<gene>
    <name evidence="3" type="ORF">LAFE_0B07910G</name>
</gene>
<evidence type="ECO:0000256" key="1">
    <source>
        <dbReference type="SAM" id="MobiDB-lite"/>
    </source>
</evidence>
<dbReference type="PANTHER" id="PTHR19303">
    <property type="entry name" value="TRANSPOSON"/>
    <property type="match status" value="1"/>
</dbReference>
<organism evidence="3 4">
    <name type="scientific">Lachancea fermentati</name>
    <name type="common">Zygosaccharomyces fermentati</name>
    <dbReference type="NCBI Taxonomy" id="4955"/>
    <lineage>
        <taxon>Eukaryota</taxon>
        <taxon>Fungi</taxon>
        <taxon>Dikarya</taxon>
        <taxon>Ascomycota</taxon>
        <taxon>Saccharomycotina</taxon>
        <taxon>Saccharomycetes</taxon>
        <taxon>Saccharomycetales</taxon>
        <taxon>Saccharomycetaceae</taxon>
        <taxon>Lachancea</taxon>
    </lineage>
</organism>
<dbReference type="OMA" id="LATEWCP"/>
<feature type="compositionally biased region" description="Acidic residues" evidence="1">
    <location>
        <begin position="1060"/>
        <end position="1072"/>
    </location>
</feature>
<evidence type="ECO:0000259" key="2">
    <source>
        <dbReference type="Pfam" id="PF03184"/>
    </source>
</evidence>
<protein>
    <submittedName>
        <fullName evidence="3">LAFE_0B07910g1_1</fullName>
    </submittedName>
</protein>
<evidence type="ECO:0000313" key="4">
    <source>
        <dbReference type="Proteomes" id="UP000190831"/>
    </source>
</evidence>
<keyword evidence="4" id="KW-1185">Reference proteome</keyword>
<reference evidence="4" key="1">
    <citation type="submission" date="2016-03" db="EMBL/GenBank/DDBJ databases">
        <authorList>
            <person name="Devillers H."/>
        </authorList>
    </citation>
    <scope>NUCLEOTIDE SEQUENCE [LARGE SCALE GENOMIC DNA]</scope>
</reference>
<dbReference type="PANTHER" id="PTHR19303:SF74">
    <property type="entry name" value="POGO TRANSPOSABLE ELEMENT WITH KRAB DOMAIN"/>
    <property type="match status" value="1"/>
</dbReference>
<feature type="region of interest" description="Disordered" evidence="1">
    <location>
        <begin position="1053"/>
        <end position="1072"/>
    </location>
</feature>
<evidence type="ECO:0000313" key="3">
    <source>
        <dbReference type="EMBL" id="SCW00030.1"/>
    </source>
</evidence>
<dbReference type="OrthoDB" id="4033386at2759"/>
<accession>A0A1G4M861</accession>
<dbReference type="GO" id="GO:0005634">
    <property type="term" value="C:nucleus"/>
    <property type="evidence" value="ECO:0007669"/>
    <property type="project" value="TreeGrafter"/>
</dbReference>
<feature type="domain" description="DDE-1" evidence="2">
    <location>
        <begin position="438"/>
        <end position="640"/>
    </location>
</feature>
<feature type="region of interest" description="Disordered" evidence="1">
    <location>
        <begin position="743"/>
        <end position="764"/>
    </location>
</feature>
<dbReference type="InterPro" id="IPR004875">
    <property type="entry name" value="DDE_SF_endonuclease_dom"/>
</dbReference>
<dbReference type="GO" id="GO:0003677">
    <property type="term" value="F:DNA binding"/>
    <property type="evidence" value="ECO:0007669"/>
    <property type="project" value="TreeGrafter"/>
</dbReference>
<name>A0A1G4M861_LACFM</name>
<dbReference type="AlphaFoldDB" id="A0A1G4M861"/>
<proteinExistence type="predicted"/>
<dbReference type="Proteomes" id="UP000190831">
    <property type="component" value="Chromosome B"/>
</dbReference>
<dbReference type="InterPro" id="IPR050863">
    <property type="entry name" value="CenT-Element_Derived"/>
</dbReference>